<evidence type="ECO:0000256" key="2">
    <source>
        <dbReference type="SAM" id="SignalP"/>
    </source>
</evidence>
<feature type="region of interest" description="Disordered" evidence="1">
    <location>
        <begin position="72"/>
        <end position="98"/>
    </location>
</feature>
<reference evidence="4" key="4">
    <citation type="submission" date="2017-01" db="UniProtKB">
        <authorList>
            <consortium name="EnsemblFungi"/>
        </authorList>
    </citation>
    <scope>IDENTIFICATION</scope>
    <source>
        <strain evidence="4">PH-1 / ATCC MYA-4620 / FGSC 9075 / NRRL 31084</strain>
    </source>
</reference>
<accession>A0A0E0RPS7</accession>
<feature type="compositionally biased region" description="Basic residues" evidence="1">
    <location>
        <begin position="28"/>
        <end position="37"/>
    </location>
</feature>
<feature type="compositionally biased region" description="Basic and acidic residues" evidence="1">
    <location>
        <begin position="88"/>
        <end position="98"/>
    </location>
</feature>
<accession>A0A098D475</accession>
<dbReference type="EnsemblFungi" id="CEF73252">
    <property type="protein sequence ID" value="CEF73252"/>
    <property type="gene ID" value="FGRRES_15117"/>
</dbReference>
<keyword evidence="2" id="KW-0732">Signal</keyword>
<proteinExistence type="predicted"/>
<dbReference type="InParanoid" id="A0A098D475"/>
<reference evidence="3 5" key="3">
    <citation type="journal article" date="2015" name="BMC Genomics">
        <title>The completed genome sequence of the pathogenic ascomycete fungus Fusarium graminearum.</title>
        <authorList>
            <person name="King R."/>
            <person name="Urban M."/>
            <person name="Hammond-Kosack M.C."/>
            <person name="Hassani-Pak K."/>
            <person name="Hammond-Kosack K.E."/>
        </authorList>
    </citation>
    <scope>NUCLEOTIDE SEQUENCE [LARGE SCALE GENOMIC DNA]</scope>
    <source>
        <strain evidence="5">ATCC MYA-4620 / CBS 123657 / FGSC 9075 / NRRL 31084 / PH-1</strain>
        <strain evidence="3">PH-1</strain>
    </source>
</reference>
<name>A0A098D475_GIBZE</name>
<dbReference type="Proteomes" id="UP000070720">
    <property type="component" value="Chromosome 1"/>
</dbReference>
<dbReference type="AlphaFoldDB" id="A0A098D475"/>
<feature type="signal peptide" evidence="2">
    <location>
        <begin position="1"/>
        <end position="21"/>
    </location>
</feature>
<feature type="region of interest" description="Disordered" evidence="1">
    <location>
        <begin position="28"/>
        <end position="60"/>
    </location>
</feature>
<organism evidence="3 5">
    <name type="scientific">Gibberella zeae (strain ATCC MYA-4620 / CBS 123657 / FGSC 9075 / NRRL 31084 / PH-1)</name>
    <name type="common">Wheat head blight fungus</name>
    <name type="synonym">Fusarium graminearum</name>
    <dbReference type="NCBI Taxonomy" id="229533"/>
    <lineage>
        <taxon>Eukaryota</taxon>
        <taxon>Fungi</taxon>
        <taxon>Dikarya</taxon>
        <taxon>Ascomycota</taxon>
        <taxon>Pezizomycotina</taxon>
        <taxon>Sordariomycetes</taxon>
        <taxon>Hypocreomycetidae</taxon>
        <taxon>Hypocreales</taxon>
        <taxon>Nectriaceae</taxon>
        <taxon>Fusarium</taxon>
    </lineage>
</organism>
<evidence type="ECO:0000313" key="3">
    <source>
        <dbReference type="EMBL" id="CEF73252.1"/>
    </source>
</evidence>
<evidence type="ECO:0000313" key="5">
    <source>
        <dbReference type="Proteomes" id="UP000070720"/>
    </source>
</evidence>
<keyword evidence="5" id="KW-1185">Reference proteome</keyword>
<reference evidence="4 5" key="2">
    <citation type="journal article" date="2010" name="Nature">
        <title>Comparative genomics reveals mobile pathogenicity chromosomes in Fusarium.</title>
        <authorList>
            <person name="Ma L.J."/>
            <person name="van der Does H.C."/>
            <person name="Borkovich K.A."/>
            <person name="Coleman J.J."/>
            <person name="Daboussi M.J."/>
            <person name="Di Pietro A."/>
            <person name="Dufresne M."/>
            <person name="Freitag M."/>
            <person name="Grabherr M."/>
            <person name="Henrissat B."/>
            <person name="Houterman P.M."/>
            <person name="Kang S."/>
            <person name="Shim W.B."/>
            <person name="Woloshuk C."/>
            <person name="Xie X."/>
            <person name="Xu J.R."/>
            <person name="Antoniw J."/>
            <person name="Baker S.E."/>
            <person name="Bluhm B.H."/>
            <person name="Breakspear A."/>
            <person name="Brown D.W."/>
            <person name="Butchko R.A."/>
            <person name="Chapman S."/>
            <person name="Coulson R."/>
            <person name="Coutinho P.M."/>
            <person name="Danchin E.G."/>
            <person name="Diener A."/>
            <person name="Gale L.R."/>
            <person name="Gardiner D.M."/>
            <person name="Goff S."/>
            <person name="Hammond-Kosack K.E."/>
            <person name="Hilburn K."/>
            <person name="Hua-Van A."/>
            <person name="Jonkers W."/>
            <person name="Kazan K."/>
            <person name="Kodira C.D."/>
            <person name="Koehrsen M."/>
            <person name="Kumar L."/>
            <person name="Lee Y.H."/>
            <person name="Li L."/>
            <person name="Manners J.M."/>
            <person name="Miranda-Saavedra D."/>
            <person name="Mukherjee M."/>
            <person name="Park G."/>
            <person name="Park J."/>
            <person name="Park S.Y."/>
            <person name="Proctor R.H."/>
            <person name="Regev A."/>
            <person name="Ruiz-Roldan M.C."/>
            <person name="Sain D."/>
            <person name="Sakthikumar S."/>
            <person name="Sykes S."/>
            <person name="Schwartz D.C."/>
            <person name="Turgeon B.G."/>
            <person name="Wapinski I."/>
            <person name="Yoder O."/>
            <person name="Young S."/>
            <person name="Zeng Q."/>
            <person name="Zhou S."/>
            <person name="Galagan J."/>
            <person name="Cuomo C.A."/>
            <person name="Kistler H.C."/>
            <person name="Rep M."/>
        </authorList>
    </citation>
    <scope>GENOME REANNOTATION</scope>
    <source>
        <strain evidence="5">ATCC MYA-4620 / CBS 123657 / FGSC 9075 / NRRL 31084 / PH-1</strain>
        <strain evidence="4">PH-1 / ATCC MYA-4620 / FGSC 9075 / NRRL 31084</strain>
    </source>
</reference>
<dbReference type="EMBL" id="HG970332">
    <property type="protein sequence ID" value="CEF73252.1"/>
    <property type="molecule type" value="Genomic_DNA"/>
</dbReference>
<protein>
    <submittedName>
        <fullName evidence="3">Chromosome 1, complete genome</fullName>
    </submittedName>
</protein>
<sequence>MLCSKLSYSLTFFFWAIALEAAPAMEHHHHHHRHGNHHLQSLHAERAALLHQKRSHSQSHNGFPQIMIEESQQPSESLPALVVPDQELDGHSVERLTV</sequence>
<dbReference type="VEuPathDB" id="FungiDB:FGRAMPH1_01G02901"/>
<feature type="chain" id="PRO_5010018604" evidence="2">
    <location>
        <begin position="22"/>
        <end position="98"/>
    </location>
</feature>
<evidence type="ECO:0000256" key="1">
    <source>
        <dbReference type="SAM" id="MobiDB-lite"/>
    </source>
</evidence>
<reference evidence="4 5" key="1">
    <citation type="journal article" date="2007" name="Science">
        <title>The Fusarium graminearum genome reveals a link between localized polymorphism and pathogen specialization.</title>
        <authorList>
            <person name="Cuomo C.A."/>
            <person name="Gueldener U."/>
            <person name="Xu J.-R."/>
            <person name="Trail F."/>
            <person name="Turgeon B.G."/>
            <person name="Di Pietro A."/>
            <person name="Walton J.D."/>
            <person name="Ma L.-J."/>
            <person name="Baker S.E."/>
            <person name="Rep M."/>
            <person name="Adam G."/>
            <person name="Antoniw J."/>
            <person name="Baldwin T."/>
            <person name="Calvo S.E."/>
            <person name="Chang Y.-L."/>
            <person name="DeCaprio D."/>
            <person name="Gale L.R."/>
            <person name="Gnerre S."/>
            <person name="Goswami R.S."/>
            <person name="Hammond-Kosack K."/>
            <person name="Harris L.J."/>
            <person name="Hilburn K."/>
            <person name="Kennell J.C."/>
            <person name="Kroken S."/>
            <person name="Magnuson J.K."/>
            <person name="Mannhaupt G."/>
            <person name="Mauceli E.W."/>
            <person name="Mewes H.-W."/>
            <person name="Mitterbauer R."/>
            <person name="Muehlbauer G."/>
            <person name="Muensterkoetter M."/>
            <person name="Nelson D."/>
            <person name="O'Donnell K."/>
            <person name="Ouellet T."/>
            <person name="Qi W."/>
            <person name="Quesneville H."/>
            <person name="Roncero M.I.G."/>
            <person name="Seong K.-Y."/>
            <person name="Tetko I.V."/>
            <person name="Urban M."/>
            <person name="Waalwijk C."/>
            <person name="Ward T.J."/>
            <person name="Yao J."/>
            <person name="Birren B.W."/>
            <person name="Kistler H.C."/>
        </authorList>
    </citation>
    <scope>NUCLEOTIDE SEQUENCE [LARGE SCALE GENOMIC DNA]</scope>
    <source>
        <strain evidence="5">ATCC MYA-4620 / CBS 123657 / FGSC 9075 / NRRL 31084 / PH-1</strain>
        <strain evidence="4">PH-1 / ATCC MYA-4620 / FGSC 9075 / NRRL 31084</strain>
    </source>
</reference>
<evidence type="ECO:0000313" key="4">
    <source>
        <dbReference type="EnsemblFungi" id="CEF73252"/>
    </source>
</evidence>
<gene>
    <name evidence="3" type="ORF">FGRAMPH1_01T02901</name>
</gene>